<dbReference type="Proteomes" id="UP000033058">
    <property type="component" value="Chromosome"/>
</dbReference>
<dbReference type="PATRIC" id="fig|1434117.4.peg.834"/>
<gene>
    <name evidence="2" type="ORF">MSMAW_0674</name>
</gene>
<accession>A0A0E3PWJ7</accession>
<sequence>MKTGDELDLGGRTLIFLEAAMLHWPDSMEIFRKEDRILFSNDCFGQHLASKRYDFEVGDALPDAVEYYANTLMPFHIS</sequence>
<dbReference type="InterPro" id="IPR045761">
    <property type="entry name" value="ODP_dom"/>
</dbReference>
<organism evidence="2 3">
    <name type="scientific">Methanosarcina mazei WWM610</name>
    <dbReference type="NCBI Taxonomy" id="1434117"/>
    <lineage>
        <taxon>Archaea</taxon>
        <taxon>Methanobacteriati</taxon>
        <taxon>Methanobacteriota</taxon>
        <taxon>Stenosarchaea group</taxon>
        <taxon>Methanomicrobia</taxon>
        <taxon>Methanosarcinales</taxon>
        <taxon>Methanosarcinaceae</taxon>
        <taxon>Methanosarcina</taxon>
    </lineage>
</organism>
<dbReference type="PANTHER" id="PTHR43717">
    <property type="entry name" value="ANAEROBIC NITRIC OXIDE REDUCTASE FLAVORUBREDOXIN"/>
    <property type="match status" value="1"/>
</dbReference>
<evidence type="ECO:0000313" key="2">
    <source>
        <dbReference type="EMBL" id="AKB39665.1"/>
    </source>
</evidence>
<evidence type="ECO:0000313" key="3">
    <source>
        <dbReference type="Proteomes" id="UP000033058"/>
    </source>
</evidence>
<dbReference type="Gene3D" id="3.60.15.10">
    <property type="entry name" value="Ribonuclease Z/Hydroxyacylglutathione hydrolase-like"/>
    <property type="match status" value="1"/>
</dbReference>
<dbReference type="AlphaFoldDB" id="A0A0E3PWJ7"/>
<dbReference type="Pfam" id="PF19583">
    <property type="entry name" value="ODP"/>
    <property type="match status" value="1"/>
</dbReference>
<dbReference type="GeneID" id="24850301"/>
<name>A0A0E3PWJ7_METMZ</name>
<dbReference type="EMBL" id="CP009509">
    <property type="protein sequence ID" value="AKB39665.1"/>
    <property type="molecule type" value="Genomic_DNA"/>
</dbReference>
<protein>
    <submittedName>
        <fullName evidence="2">Rubredoxin-oxygen oxidoreductase</fullName>
    </submittedName>
</protein>
<dbReference type="RefSeq" id="WP_011032589.1">
    <property type="nucleotide sequence ID" value="NZ_CP009509.1"/>
</dbReference>
<dbReference type="SUPFAM" id="SSF56281">
    <property type="entry name" value="Metallo-hydrolase/oxidoreductase"/>
    <property type="match status" value="1"/>
</dbReference>
<reference evidence="2 3" key="1">
    <citation type="submission" date="2014-07" db="EMBL/GenBank/DDBJ databases">
        <title>Methanogenic archaea and the global carbon cycle.</title>
        <authorList>
            <person name="Henriksen J.R."/>
            <person name="Luke J."/>
            <person name="Reinhart S."/>
            <person name="Benedict M.N."/>
            <person name="Youngblut N.D."/>
            <person name="Metcalf M.E."/>
            <person name="Whitaker R.J."/>
            <person name="Metcalf W.W."/>
        </authorList>
    </citation>
    <scope>NUCLEOTIDE SEQUENCE [LARGE SCALE GENOMIC DNA]</scope>
    <source>
        <strain evidence="2 3">WWM610</strain>
    </source>
</reference>
<dbReference type="HOGENOM" id="CLU_2613673_0_0_2"/>
<proteinExistence type="predicted"/>
<dbReference type="PANTHER" id="PTHR43717:SF1">
    <property type="entry name" value="ANAEROBIC NITRIC OXIDE REDUCTASE FLAVORUBREDOXIN"/>
    <property type="match status" value="1"/>
</dbReference>
<dbReference type="InterPro" id="IPR036866">
    <property type="entry name" value="RibonucZ/Hydroxyglut_hydro"/>
</dbReference>
<feature type="domain" description="ODP" evidence="1">
    <location>
        <begin position="3"/>
        <end position="73"/>
    </location>
</feature>
<evidence type="ECO:0000259" key="1">
    <source>
        <dbReference type="Pfam" id="PF19583"/>
    </source>
</evidence>